<evidence type="ECO:0000256" key="4">
    <source>
        <dbReference type="ARBA" id="ARBA00022454"/>
    </source>
</evidence>
<reference evidence="15" key="1">
    <citation type="submission" date="2007-03" db="EMBL/GenBank/DDBJ databases">
        <title>Annotation of Culex pipiens quinquefasciatus.</title>
        <authorList>
            <consortium name="The Broad Institute Genome Sequencing Platform"/>
            <person name="Atkinson P.W."/>
            <person name="Hemingway J."/>
            <person name="Christensen B.M."/>
            <person name="Higgs S."/>
            <person name="Kodira C."/>
            <person name="Hannick L."/>
            <person name="Megy K."/>
            <person name="O'Leary S."/>
            <person name="Pearson M."/>
            <person name="Haas B.J."/>
            <person name="Mauceli E."/>
            <person name="Wortman J.R."/>
            <person name="Lee N.H."/>
            <person name="Guigo R."/>
            <person name="Stanke M."/>
            <person name="Alvarado L."/>
            <person name="Amedeo P."/>
            <person name="Antoine C.H."/>
            <person name="Arensburger P."/>
            <person name="Bidwell S.L."/>
            <person name="Crawford M."/>
            <person name="Camaro F."/>
            <person name="Devon K."/>
            <person name="Engels R."/>
            <person name="Hammond M."/>
            <person name="Howarth C."/>
            <person name="Koehrsen M."/>
            <person name="Lawson D."/>
            <person name="Montgomery P."/>
            <person name="Nene V."/>
            <person name="Nusbaum C."/>
            <person name="Puiu D."/>
            <person name="Romero-Severson J."/>
            <person name="Severson D.W."/>
            <person name="Shumway M."/>
            <person name="Sisk P."/>
            <person name="Stolte C."/>
            <person name="Zeng Q."/>
            <person name="Eisenstadt E."/>
            <person name="Fraser-Liggett C."/>
            <person name="Strausberg R."/>
            <person name="Galagan J."/>
            <person name="Birren B."/>
            <person name="Collins F.H."/>
        </authorList>
    </citation>
    <scope>NUCLEOTIDE SEQUENCE [LARGE SCALE GENOMIC DNA]</scope>
    <source>
        <strain evidence="15">JHB</strain>
    </source>
</reference>
<evidence type="ECO:0000313" key="16">
    <source>
        <dbReference type="EnsemblMetazoa" id="CPIJ000732-PA"/>
    </source>
</evidence>
<reference evidence="16" key="2">
    <citation type="submission" date="2020-05" db="UniProtKB">
        <authorList>
            <consortium name="EnsemblMetazoa"/>
        </authorList>
    </citation>
    <scope>IDENTIFICATION</scope>
    <source>
        <strain evidence="16">JHB</strain>
    </source>
</reference>
<keyword evidence="4" id="KW-0158">Chromosome</keyword>
<evidence type="ECO:0000256" key="1">
    <source>
        <dbReference type="ARBA" id="ARBA00004123"/>
    </source>
</evidence>
<dbReference type="SUPFAM" id="SSF82199">
    <property type="entry name" value="SET domain"/>
    <property type="match status" value="1"/>
</dbReference>
<evidence type="ECO:0000256" key="12">
    <source>
        <dbReference type="ARBA" id="ARBA00047784"/>
    </source>
</evidence>
<protein>
    <recommendedName>
        <fullName evidence="3">[histone H4]-lysine(20) N-methyltransferase</fullName>
        <ecNumber evidence="3">2.1.1.361</ecNumber>
    </recommendedName>
</protein>
<feature type="region of interest" description="Disordered" evidence="13">
    <location>
        <begin position="246"/>
        <end position="269"/>
    </location>
</feature>
<evidence type="ECO:0000256" key="3">
    <source>
        <dbReference type="ARBA" id="ARBA00012187"/>
    </source>
</evidence>
<keyword evidence="17" id="KW-1185">Reference proteome</keyword>
<feature type="compositionally biased region" description="Low complexity" evidence="13">
    <location>
        <begin position="40"/>
        <end position="58"/>
    </location>
</feature>
<dbReference type="PANTHER" id="PTHR46167:SF1">
    <property type="entry name" value="N-LYSINE METHYLTRANSFERASE KMT5A"/>
    <property type="match status" value="1"/>
</dbReference>
<evidence type="ECO:0000256" key="6">
    <source>
        <dbReference type="ARBA" id="ARBA00022679"/>
    </source>
</evidence>
<dbReference type="eggNOG" id="KOG1085">
    <property type="taxonomic scope" value="Eukaryota"/>
</dbReference>
<sequence>MVKGRRTRQAATVGQVLAAATATTTDDTASPKRKDFKFDNNSPSQHFTNNNNNSQLLTNGRKPAVEAMVLRGGRTKLNGIDRYFTSSGKPSSPGPTEQNVIDLTDDNTSESIAESPLMVLGFAAAAVANSNPASNIFLQEPVLSLNIDKSCPAVGQSSRVIIKNSFFGTEMQTQFSPPKCDPVWGGGGGGGVDVLKREPLDFALDLSKPTQVTEIDSTTFHDSSSCDSGDSGVVILPAITNIAAGGPLQFEPSTPGEGKRRKPATPHRIVCPSPVKSSSIVASPSSALSHLNIQSKRQPRKNVKSKRRLHTKELENALEEAATSVPTNNSSVPEASPMLETGAGGAATATAAATLTGMLPPAATVKPATLLQKQKQKKPVLNTAANPTALQNTNNNNQSRANSAAAAVAANKKVTDYFQVRRSVRKTKKEVQWERDRDLERAIYEQRESGLTIVEFEGKGRGIVTTRKFARGEFVVEYIGDLIDMAEAKLREQEYAEDDSTGCYMYYFKHQNVQHCIDATAESGKLGRLVNHSRNGNLMTKTVLVNDLPHLVLLAKEDIPEGVEVTYDYGDRSKEALQHHPWLAF</sequence>
<keyword evidence="9" id="KW-0805">Transcription regulation</keyword>
<evidence type="ECO:0000256" key="11">
    <source>
        <dbReference type="ARBA" id="ARBA00023242"/>
    </source>
</evidence>
<dbReference type="GO" id="GO:0005700">
    <property type="term" value="C:polytene chromosome"/>
    <property type="evidence" value="ECO:0007669"/>
    <property type="project" value="TreeGrafter"/>
</dbReference>
<dbReference type="InParanoid" id="B0W0R3"/>
<dbReference type="STRING" id="7176.B0W0R3"/>
<keyword evidence="10" id="KW-0804">Transcription</keyword>
<dbReference type="VEuPathDB" id="VectorBase:CQUJHB010072"/>
<dbReference type="InterPro" id="IPR046341">
    <property type="entry name" value="SET_dom_sf"/>
</dbReference>
<dbReference type="OrthoDB" id="5560686at2759"/>
<evidence type="ECO:0000256" key="2">
    <source>
        <dbReference type="ARBA" id="ARBA00004286"/>
    </source>
</evidence>
<evidence type="ECO:0000256" key="10">
    <source>
        <dbReference type="ARBA" id="ARBA00023163"/>
    </source>
</evidence>
<dbReference type="CDD" id="cd10528">
    <property type="entry name" value="SET_SETD8"/>
    <property type="match status" value="1"/>
</dbReference>
<evidence type="ECO:0000256" key="8">
    <source>
        <dbReference type="ARBA" id="ARBA00022853"/>
    </source>
</evidence>
<comment type="subcellular location">
    <subcellularLocation>
        <location evidence="2">Chromosome</location>
    </subcellularLocation>
    <subcellularLocation>
        <location evidence="1">Nucleus</location>
    </subcellularLocation>
</comment>
<dbReference type="EC" id="2.1.1.361" evidence="3"/>
<comment type="catalytic activity">
    <reaction evidence="12">
        <text>L-lysyl(20)-[histone H4] + S-adenosyl-L-methionine = N(6)-methyl-L-lysyl(20)-[histone H4] + S-adenosyl-L-homocysteine + H(+)</text>
        <dbReference type="Rhea" id="RHEA:60344"/>
        <dbReference type="Rhea" id="RHEA-COMP:15554"/>
        <dbReference type="Rhea" id="RHEA-COMP:15555"/>
        <dbReference type="ChEBI" id="CHEBI:15378"/>
        <dbReference type="ChEBI" id="CHEBI:29969"/>
        <dbReference type="ChEBI" id="CHEBI:57856"/>
        <dbReference type="ChEBI" id="CHEBI:59789"/>
        <dbReference type="ChEBI" id="CHEBI:61929"/>
        <dbReference type="EC" id="2.1.1.361"/>
    </reaction>
</comment>
<dbReference type="OMA" id="HKNQQYC"/>
<dbReference type="SMART" id="SM00317">
    <property type="entry name" value="SET"/>
    <property type="match status" value="1"/>
</dbReference>
<dbReference type="PANTHER" id="PTHR46167">
    <property type="entry name" value="N-LYSINE METHYLTRANSFERASE KMT5A"/>
    <property type="match status" value="1"/>
</dbReference>
<dbReference type="Proteomes" id="UP000002320">
    <property type="component" value="Unassembled WGS sequence"/>
</dbReference>
<evidence type="ECO:0000313" key="17">
    <source>
        <dbReference type="Proteomes" id="UP000002320"/>
    </source>
</evidence>
<evidence type="ECO:0000256" key="13">
    <source>
        <dbReference type="SAM" id="MobiDB-lite"/>
    </source>
</evidence>
<dbReference type="GO" id="GO:0005634">
    <property type="term" value="C:nucleus"/>
    <property type="evidence" value="ECO:0007669"/>
    <property type="project" value="UniProtKB-SubCell"/>
</dbReference>
<feature type="domain" description="SET" evidence="14">
    <location>
        <begin position="449"/>
        <end position="570"/>
    </location>
</feature>
<keyword evidence="6 15" id="KW-0808">Transferase</keyword>
<dbReference type="Pfam" id="PF00856">
    <property type="entry name" value="SET"/>
    <property type="match status" value="1"/>
</dbReference>
<dbReference type="HOGENOM" id="CLU_025411_0_0_1"/>
<dbReference type="GO" id="GO:0006357">
    <property type="term" value="P:regulation of transcription by RNA polymerase II"/>
    <property type="evidence" value="ECO:0007669"/>
    <property type="project" value="TreeGrafter"/>
</dbReference>
<dbReference type="Gene3D" id="2.170.270.10">
    <property type="entry name" value="SET domain"/>
    <property type="match status" value="1"/>
</dbReference>
<proteinExistence type="predicted"/>
<dbReference type="EMBL" id="DS231818">
    <property type="protein sequence ID" value="EDS41365.1"/>
    <property type="molecule type" value="Genomic_DNA"/>
</dbReference>
<dbReference type="InterPro" id="IPR051760">
    <property type="entry name" value="KMT5A"/>
</dbReference>
<dbReference type="KEGG" id="cqu:CpipJ_CPIJ000732"/>
<feature type="compositionally biased region" description="Basic and acidic residues" evidence="13">
    <location>
        <begin position="29"/>
        <end position="38"/>
    </location>
</feature>
<dbReference type="FunCoup" id="B0W0R3">
    <property type="interactions" value="379"/>
</dbReference>
<dbReference type="InterPro" id="IPR001214">
    <property type="entry name" value="SET_dom"/>
</dbReference>
<dbReference type="EnsemblMetazoa" id="CPIJ000732-RA">
    <property type="protein sequence ID" value="CPIJ000732-PA"/>
    <property type="gene ID" value="CPIJ000732"/>
</dbReference>
<keyword evidence="8" id="KW-0156">Chromatin regulator</keyword>
<dbReference type="GO" id="GO:0043516">
    <property type="term" value="P:regulation of DNA damage response, signal transduction by p53 class mediator"/>
    <property type="evidence" value="ECO:0007669"/>
    <property type="project" value="TreeGrafter"/>
</dbReference>
<evidence type="ECO:0000256" key="5">
    <source>
        <dbReference type="ARBA" id="ARBA00022603"/>
    </source>
</evidence>
<keyword evidence="7" id="KW-0949">S-adenosyl-L-methionine</keyword>
<keyword evidence="11" id="KW-0539">Nucleus</keyword>
<dbReference type="InterPro" id="IPR047266">
    <property type="entry name" value="KMT5A-like_SET"/>
</dbReference>
<name>B0W0R3_CULQU</name>
<accession>B0W0R3</accession>
<evidence type="ECO:0000256" key="9">
    <source>
        <dbReference type="ARBA" id="ARBA00023015"/>
    </source>
</evidence>
<dbReference type="VEuPathDB" id="VectorBase:CPIJ000732"/>
<dbReference type="GO" id="GO:0032259">
    <property type="term" value="P:methylation"/>
    <property type="evidence" value="ECO:0007669"/>
    <property type="project" value="UniProtKB-KW"/>
</dbReference>
<dbReference type="InterPro" id="IPR016858">
    <property type="entry name" value="KMT5A-like"/>
</dbReference>
<evidence type="ECO:0000259" key="14">
    <source>
        <dbReference type="PROSITE" id="PS50280"/>
    </source>
</evidence>
<evidence type="ECO:0000256" key="7">
    <source>
        <dbReference type="ARBA" id="ARBA00022691"/>
    </source>
</evidence>
<feature type="region of interest" description="Disordered" evidence="13">
    <location>
        <begin position="21"/>
        <end position="58"/>
    </location>
</feature>
<gene>
    <name evidence="16" type="primary">6031507</name>
    <name evidence="15" type="ORF">CpipJ_CPIJ000732</name>
</gene>
<dbReference type="PROSITE" id="PS51571">
    <property type="entry name" value="SAM_MT43_PR_SET"/>
    <property type="match status" value="1"/>
</dbReference>
<dbReference type="PROSITE" id="PS50280">
    <property type="entry name" value="SET"/>
    <property type="match status" value="1"/>
</dbReference>
<dbReference type="GO" id="GO:0140944">
    <property type="term" value="F:histone H4K20 monomethyltransferase activity"/>
    <property type="evidence" value="ECO:0007669"/>
    <property type="project" value="UniProtKB-EC"/>
</dbReference>
<keyword evidence="5 15" id="KW-0489">Methyltransferase</keyword>
<organism>
    <name type="scientific">Culex quinquefasciatus</name>
    <name type="common">Southern house mosquito</name>
    <name type="synonym">Culex pungens</name>
    <dbReference type="NCBI Taxonomy" id="7176"/>
    <lineage>
        <taxon>Eukaryota</taxon>
        <taxon>Metazoa</taxon>
        <taxon>Ecdysozoa</taxon>
        <taxon>Arthropoda</taxon>
        <taxon>Hexapoda</taxon>
        <taxon>Insecta</taxon>
        <taxon>Pterygota</taxon>
        <taxon>Neoptera</taxon>
        <taxon>Endopterygota</taxon>
        <taxon>Diptera</taxon>
        <taxon>Nematocera</taxon>
        <taxon>Culicoidea</taxon>
        <taxon>Culicidae</taxon>
        <taxon>Culicinae</taxon>
        <taxon>Culicini</taxon>
        <taxon>Culex</taxon>
        <taxon>Culex</taxon>
    </lineage>
</organism>
<evidence type="ECO:0000313" key="15">
    <source>
        <dbReference type="EMBL" id="EDS41365.1"/>
    </source>
</evidence>
<dbReference type="AlphaFoldDB" id="B0W0R3"/>